<accession>A0AAV2M925</accession>
<name>A0AAV2M925_KNICA</name>
<dbReference type="EMBL" id="OZ035828">
    <property type="protein sequence ID" value="CAL1609863.1"/>
    <property type="molecule type" value="Genomic_DNA"/>
</dbReference>
<dbReference type="Proteomes" id="UP001497482">
    <property type="component" value="Chromosome 6"/>
</dbReference>
<evidence type="ECO:0000313" key="3">
    <source>
        <dbReference type="Proteomes" id="UP001497482"/>
    </source>
</evidence>
<evidence type="ECO:0000256" key="1">
    <source>
        <dbReference type="SAM" id="MobiDB-lite"/>
    </source>
</evidence>
<proteinExistence type="predicted"/>
<reference evidence="2 3" key="1">
    <citation type="submission" date="2024-04" db="EMBL/GenBank/DDBJ databases">
        <authorList>
            <person name="Waldvogel A.-M."/>
            <person name="Schoenle A."/>
        </authorList>
    </citation>
    <scope>NUCLEOTIDE SEQUENCE [LARGE SCALE GENOMIC DNA]</scope>
</reference>
<feature type="compositionally biased region" description="Basic and acidic residues" evidence="1">
    <location>
        <begin position="15"/>
        <end position="33"/>
    </location>
</feature>
<keyword evidence="3" id="KW-1185">Reference proteome</keyword>
<evidence type="ECO:0000313" key="2">
    <source>
        <dbReference type="EMBL" id="CAL1609863.1"/>
    </source>
</evidence>
<organism evidence="2 3">
    <name type="scientific">Knipowitschia caucasica</name>
    <name type="common">Caucasian dwarf goby</name>
    <name type="synonym">Pomatoschistus caucasicus</name>
    <dbReference type="NCBI Taxonomy" id="637954"/>
    <lineage>
        <taxon>Eukaryota</taxon>
        <taxon>Metazoa</taxon>
        <taxon>Chordata</taxon>
        <taxon>Craniata</taxon>
        <taxon>Vertebrata</taxon>
        <taxon>Euteleostomi</taxon>
        <taxon>Actinopterygii</taxon>
        <taxon>Neopterygii</taxon>
        <taxon>Teleostei</taxon>
        <taxon>Neoteleostei</taxon>
        <taxon>Acanthomorphata</taxon>
        <taxon>Gobiaria</taxon>
        <taxon>Gobiiformes</taxon>
        <taxon>Gobioidei</taxon>
        <taxon>Gobiidae</taxon>
        <taxon>Gobiinae</taxon>
        <taxon>Knipowitschia</taxon>
    </lineage>
</organism>
<dbReference type="AlphaFoldDB" id="A0AAV2M925"/>
<protein>
    <submittedName>
        <fullName evidence="2">Uncharacterized protein</fullName>
    </submittedName>
</protein>
<feature type="region of interest" description="Disordered" evidence="1">
    <location>
        <begin position="1"/>
        <end position="33"/>
    </location>
</feature>
<gene>
    <name evidence="2" type="ORF">KC01_LOCUS36546</name>
</gene>
<sequence>MCDGSNTRRNRKRPHGLEDVTGEKKMDHQRPEETIKGLSLTSDLERYKMRQDLSKDVFIRRTLA</sequence>